<reference evidence="4" key="1">
    <citation type="submission" date="2020-12" db="EMBL/GenBank/DDBJ databases">
        <authorList>
            <person name="Iha C."/>
        </authorList>
    </citation>
    <scope>NUCLEOTIDE SEQUENCE</scope>
</reference>
<dbReference type="PANTHER" id="PTHR46116">
    <property type="entry name" value="(E3-INDEPENDENT) E2 UBIQUITIN-CONJUGATING ENZYME"/>
    <property type="match status" value="1"/>
</dbReference>
<evidence type="ECO:0000313" key="4">
    <source>
        <dbReference type="EMBL" id="CAD7704553.1"/>
    </source>
</evidence>
<dbReference type="Proteomes" id="UP000708148">
    <property type="component" value="Unassembled WGS sequence"/>
</dbReference>
<keyword evidence="2" id="KW-0833">Ubl conjugation pathway</keyword>
<evidence type="ECO:0000259" key="3">
    <source>
        <dbReference type="PROSITE" id="PS50127"/>
    </source>
</evidence>
<dbReference type="InterPro" id="IPR016135">
    <property type="entry name" value="UBQ-conjugating_enzyme/RWD"/>
</dbReference>
<keyword evidence="5" id="KW-1185">Reference proteome</keyword>
<dbReference type="GO" id="GO:0016740">
    <property type="term" value="F:transferase activity"/>
    <property type="evidence" value="ECO:0007669"/>
    <property type="project" value="UniProtKB-KW"/>
</dbReference>
<proteinExistence type="predicted"/>
<keyword evidence="1" id="KW-0808">Transferase</keyword>
<dbReference type="SMART" id="SM00212">
    <property type="entry name" value="UBCc"/>
    <property type="match status" value="1"/>
</dbReference>
<organism evidence="4 5">
    <name type="scientific">Ostreobium quekettii</name>
    <dbReference type="NCBI Taxonomy" id="121088"/>
    <lineage>
        <taxon>Eukaryota</taxon>
        <taxon>Viridiplantae</taxon>
        <taxon>Chlorophyta</taxon>
        <taxon>core chlorophytes</taxon>
        <taxon>Ulvophyceae</taxon>
        <taxon>TCBD clade</taxon>
        <taxon>Bryopsidales</taxon>
        <taxon>Ostreobineae</taxon>
        <taxon>Ostreobiaceae</taxon>
        <taxon>Ostreobium</taxon>
    </lineage>
</organism>
<sequence length="447" mass="50250">MTCKAAGPGSLDQSHLAEHQTSGHKDVLDVLDGLVSLAAKIQLSGNTAKTNTLKCRDTAVRVWSSLNADVIEKIKSNPAPWLLVPMQGVSSVLREIDRTIAKYRDMTKVLRFILGRSIRHEFERRWSDFDLTVTHLLDNVDALPKSPHAQQEEHPAQGIDVHVKEREAMNGVAKMGRKPKNGEMAIRDERQAYATALRPYQFTCEESLTGDHSFSQKSSTAASLERSKRLSREVRLLPTALPLHWDSCILLAVDRTRMDLMRAAIIPAENTPYANGIFVFDVYVPVDYPNGPPRVQFKTTAGGKIRFNPNLYKSGMVCLSLLGTWPGPSWGISSTILQLMVSIQGMVFVEDPWFNEPGRTARTRRALDESRSYNLSVRCHTLQHAILPAIKAPPQPFQKACREHFRIKQRSIRNQCEKWVEDAKGSTWESPTRKVSAEIHAALNRLK</sequence>
<dbReference type="PROSITE" id="PS50127">
    <property type="entry name" value="UBC_2"/>
    <property type="match status" value="1"/>
</dbReference>
<protein>
    <recommendedName>
        <fullName evidence="3">UBC core domain-containing protein</fullName>
    </recommendedName>
</protein>
<evidence type="ECO:0000256" key="1">
    <source>
        <dbReference type="ARBA" id="ARBA00022679"/>
    </source>
</evidence>
<dbReference type="InterPro" id="IPR000608">
    <property type="entry name" value="UBC"/>
</dbReference>
<accession>A0A8S1JI38</accession>
<dbReference type="Gene3D" id="3.10.110.10">
    <property type="entry name" value="Ubiquitin Conjugating Enzyme"/>
    <property type="match status" value="1"/>
</dbReference>
<dbReference type="CDD" id="cd23810">
    <property type="entry name" value="UBCc_BIRC6"/>
    <property type="match status" value="1"/>
</dbReference>
<comment type="caution">
    <text evidence="4">The sequence shown here is derived from an EMBL/GenBank/DDBJ whole genome shotgun (WGS) entry which is preliminary data.</text>
</comment>
<dbReference type="SUPFAM" id="SSF54495">
    <property type="entry name" value="UBC-like"/>
    <property type="match status" value="1"/>
</dbReference>
<evidence type="ECO:0000256" key="2">
    <source>
        <dbReference type="ARBA" id="ARBA00022786"/>
    </source>
</evidence>
<evidence type="ECO:0000313" key="5">
    <source>
        <dbReference type="Proteomes" id="UP000708148"/>
    </source>
</evidence>
<dbReference type="Pfam" id="PF00179">
    <property type="entry name" value="UQ_con"/>
    <property type="match status" value="1"/>
</dbReference>
<dbReference type="PANTHER" id="PTHR46116:SF39">
    <property type="entry name" value="BACULOVIRAL IAP REPEAT-CONTAINING PROTEIN 6"/>
    <property type="match status" value="1"/>
</dbReference>
<dbReference type="EMBL" id="CAJHUC010002925">
    <property type="protein sequence ID" value="CAD7704553.1"/>
    <property type="molecule type" value="Genomic_DNA"/>
</dbReference>
<feature type="domain" description="UBC core" evidence="3">
    <location>
        <begin position="225"/>
        <end position="386"/>
    </location>
</feature>
<gene>
    <name evidence="4" type="ORF">OSTQU699_LOCUS9908</name>
</gene>
<name>A0A8S1JI38_9CHLO</name>
<dbReference type="OrthoDB" id="47801at2759"/>
<dbReference type="AlphaFoldDB" id="A0A8S1JI38"/>